<comment type="caution">
    <text evidence="2">The sequence shown here is derived from an EMBL/GenBank/DDBJ whole genome shotgun (WGS) entry which is preliminary data.</text>
</comment>
<dbReference type="EMBL" id="CAXAMN010010557">
    <property type="protein sequence ID" value="CAK9032084.1"/>
    <property type="molecule type" value="Genomic_DNA"/>
</dbReference>
<gene>
    <name evidence="2" type="ORF">CCMP2556_LOCUS18544</name>
</gene>
<evidence type="ECO:0000313" key="2">
    <source>
        <dbReference type="EMBL" id="CAK9032084.1"/>
    </source>
</evidence>
<protein>
    <submittedName>
        <fullName evidence="2">Uncharacterized protein</fullName>
    </submittedName>
</protein>
<organism evidence="2 3">
    <name type="scientific">Durusdinium trenchii</name>
    <dbReference type="NCBI Taxonomy" id="1381693"/>
    <lineage>
        <taxon>Eukaryota</taxon>
        <taxon>Sar</taxon>
        <taxon>Alveolata</taxon>
        <taxon>Dinophyceae</taxon>
        <taxon>Suessiales</taxon>
        <taxon>Symbiodiniaceae</taxon>
        <taxon>Durusdinium</taxon>
    </lineage>
</organism>
<feature type="region of interest" description="Disordered" evidence="1">
    <location>
        <begin position="638"/>
        <end position="669"/>
    </location>
</feature>
<sequence length="783" mass="87482">MSVDLRYTTFNDVFKRRWSDILRFRAKSLFTTCEVCSVLKKQLGDDSGASSALPAPPVKKACTAYEKQLQKMEGDVSFIKELSDYICSFRQPEDASLDSDGSHPASLVMELLNEGDAGLRCQQLDAWFQEYASYRGMPYLYKKPGFDMNPSMADETVKIPITCLKFDKPDDGLPITADWLQTAESILFGGLDLGREPLDCSMDSGSGPTAWPCELQTIDVVKGWTRASVVMTFLIAASELDLNDPESREKLKPLHRVLDKGWMIPCHEARHILQRHIDHVKWAHCAFSTEQLRGNRWMIGATPKAGCPPALKKALTVTEQSQAMHFRLTIHCFIEGGRRLRASSRSRLRWASQQFDVHADLACMYSAVLDEARELSSWTDQKEQVLMKAFYSKRLEDKFTNHKIELRPWTLNINLDELHKNRELPGAFGCFLGVADSTLFCGSFLWTRQALMEFPSAIQEKDFTVPGDAMLSHTERRNLTDFQETSQWLGGPAVPKAVLKALLSGVKNNFTTVVIHPTAYDGSLEIAALQSGHWTVGTSTTDIHYKAARDSVKNHLLQAWKTGTAPMDKQQQRYKKDVPADDMPKAPSVPELKLCTHNEGRLSIPTDVRKHFIQCAIHGPEWRDILVQFDKDWGAPVAGTPNGSPIAPVPLKNETANNGSPGETPKVEPKVEPDFEWANTFKESPATFAELKNKFGDELNELAGLASTSSFFLAPGPQLYLVAKEPIHLKCMEGALISYGAGSWLTGEKATKFESNSPDRAIPCKLSSDQVHCIFEDRGSQRC</sequence>
<reference evidence="2 3" key="1">
    <citation type="submission" date="2024-02" db="EMBL/GenBank/DDBJ databases">
        <authorList>
            <person name="Chen Y."/>
            <person name="Shah S."/>
            <person name="Dougan E. K."/>
            <person name="Thang M."/>
            <person name="Chan C."/>
        </authorList>
    </citation>
    <scope>NUCLEOTIDE SEQUENCE [LARGE SCALE GENOMIC DNA]</scope>
</reference>
<proteinExistence type="predicted"/>
<accession>A0ABP0KZ20</accession>
<keyword evidence="3" id="KW-1185">Reference proteome</keyword>
<name>A0ABP0KZ20_9DINO</name>
<dbReference type="Proteomes" id="UP001642484">
    <property type="component" value="Unassembled WGS sequence"/>
</dbReference>
<evidence type="ECO:0000256" key="1">
    <source>
        <dbReference type="SAM" id="MobiDB-lite"/>
    </source>
</evidence>
<evidence type="ECO:0000313" key="3">
    <source>
        <dbReference type="Proteomes" id="UP001642484"/>
    </source>
</evidence>